<dbReference type="SUPFAM" id="SSF48317">
    <property type="entry name" value="Acid phosphatase/Vanadium-dependent haloperoxidase"/>
    <property type="match status" value="1"/>
</dbReference>
<reference evidence="3 4" key="1">
    <citation type="submission" date="2020-07" db="EMBL/GenBank/DDBJ databases">
        <title>Alkalicella. sp. LB2 genome.</title>
        <authorList>
            <person name="Postec A."/>
            <person name="Quemeneur M."/>
        </authorList>
    </citation>
    <scope>NUCLEOTIDE SEQUENCE [LARGE SCALE GENOMIC DNA]</scope>
    <source>
        <strain evidence="3 4">LB2</strain>
    </source>
</reference>
<feature type="transmembrane region" description="Helical" evidence="1">
    <location>
        <begin position="130"/>
        <end position="151"/>
    </location>
</feature>
<feature type="transmembrane region" description="Helical" evidence="1">
    <location>
        <begin position="194"/>
        <end position="215"/>
    </location>
</feature>
<dbReference type="SMART" id="SM00014">
    <property type="entry name" value="acidPPc"/>
    <property type="match status" value="1"/>
</dbReference>
<dbReference type="KEGG" id="acae:HYG86_12325"/>
<dbReference type="InterPro" id="IPR000326">
    <property type="entry name" value="PAP2/HPO"/>
</dbReference>
<keyword evidence="1" id="KW-0812">Transmembrane</keyword>
<evidence type="ECO:0000256" key="1">
    <source>
        <dbReference type="SAM" id="Phobius"/>
    </source>
</evidence>
<feature type="transmembrane region" description="Helical" evidence="1">
    <location>
        <begin position="7"/>
        <end position="27"/>
    </location>
</feature>
<evidence type="ECO:0000259" key="2">
    <source>
        <dbReference type="SMART" id="SM00014"/>
    </source>
</evidence>
<feature type="transmembrane region" description="Helical" evidence="1">
    <location>
        <begin position="85"/>
        <end position="103"/>
    </location>
</feature>
<feature type="domain" description="Phosphatidic acid phosphatase type 2/haloperoxidase" evidence="2">
    <location>
        <begin position="84"/>
        <end position="205"/>
    </location>
</feature>
<dbReference type="RefSeq" id="WP_213165859.1">
    <property type="nucleotide sequence ID" value="NZ_CP058559.1"/>
</dbReference>
<keyword evidence="1" id="KW-0472">Membrane</keyword>
<feature type="transmembrane region" description="Helical" evidence="1">
    <location>
        <begin position="53"/>
        <end position="78"/>
    </location>
</feature>
<keyword evidence="1" id="KW-1133">Transmembrane helix</keyword>
<protein>
    <submittedName>
        <fullName evidence="3">Phosphatase PAP2 family protein</fullName>
    </submittedName>
</protein>
<proteinExistence type="predicted"/>
<dbReference type="Proteomes" id="UP000516160">
    <property type="component" value="Chromosome"/>
</dbReference>
<dbReference type="PANTHER" id="PTHR14969">
    <property type="entry name" value="SPHINGOSINE-1-PHOSPHATE PHOSPHOHYDROLASE"/>
    <property type="match status" value="1"/>
</dbReference>
<dbReference type="EMBL" id="CP058559">
    <property type="protein sequence ID" value="QNO15496.1"/>
    <property type="molecule type" value="Genomic_DNA"/>
</dbReference>
<dbReference type="Gene3D" id="1.20.144.10">
    <property type="entry name" value="Phosphatidic acid phosphatase type 2/haloperoxidase"/>
    <property type="match status" value="1"/>
</dbReference>
<dbReference type="CDD" id="cd03392">
    <property type="entry name" value="PAP2_like_2"/>
    <property type="match status" value="1"/>
</dbReference>
<dbReference type="PANTHER" id="PTHR14969:SF13">
    <property type="entry name" value="AT30094P"/>
    <property type="match status" value="1"/>
</dbReference>
<dbReference type="AlphaFoldDB" id="A0A7G9W9Y4"/>
<gene>
    <name evidence="3" type="ORF">HYG86_12325</name>
</gene>
<dbReference type="InterPro" id="IPR036938">
    <property type="entry name" value="PAP2/HPO_sf"/>
</dbReference>
<evidence type="ECO:0000313" key="3">
    <source>
        <dbReference type="EMBL" id="QNO15496.1"/>
    </source>
</evidence>
<evidence type="ECO:0000313" key="4">
    <source>
        <dbReference type="Proteomes" id="UP000516160"/>
    </source>
</evidence>
<organism evidence="3 4">
    <name type="scientific">Alkalicella caledoniensis</name>
    <dbReference type="NCBI Taxonomy" id="2731377"/>
    <lineage>
        <taxon>Bacteria</taxon>
        <taxon>Bacillati</taxon>
        <taxon>Bacillota</taxon>
        <taxon>Clostridia</taxon>
        <taxon>Eubacteriales</taxon>
        <taxon>Proteinivoracaceae</taxon>
        <taxon>Alkalicella</taxon>
    </lineage>
</organism>
<dbReference type="Pfam" id="PF01569">
    <property type="entry name" value="PAP2"/>
    <property type="match status" value="1"/>
</dbReference>
<feature type="transmembrane region" description="Helical" evidence="1">
    <location>
        <begin position="163"/>
        <end position="182"/>
    </location>
</feature>
<accession>A0A7G9W9Y4</accession>
<sequence length="232" mass="26263">MKNREKRLLLAALTFTLLTVALIYIIIIKDLTTIDDKVHSLIATWWKEELSPIIRGFTFLADTKTSFILTVIALGYLVYKKLYKYGFLLITSMGGGVIITYIMKTTIARDRPGEIAHMNIWGLFTDRVSYSFPSGHALKALLLFGVVIYTIYWEMEKGNLRKWLISGLVFIITVVGIGQILLHRHFASDIVGGYLVALAWLFFCIAINEPLMNFIRNILPEGARNKLEGSIG</sequence>
<name>A0A7G9W9Y4_ALKCA</name>
<keyword evidence="4" id="KW-1185">Reference proteome</keyword>